<organism evidence="2 3">
    <name type="scientific">Dentiradicibacter hellwigii</name>
    <dbReference type="NCBI Taxonomy" id="3149053"/>
    <lineage>
        <taxon>Bacteria</taxon>
        <taxon>Pseudomonadati</taxon>
        <taxon>Pseudomonadota</taxon>
        <taxon>Betaproteobacteria</taxon>
        <taxon>Rhodocyclales</taxon>
        <taxon>Rhodocyclaceae</taxon>
        <taxon>Dentiradicibacter</taxon>
    </lineage>
</organism>
<keyword evidence="1" id="KW-1133">Transmembrane helix</keyword>
<evidence type="ECO:0000256" key="1">
    <source>
        <dbReference type="SAM" id="Phobius"/>
    </source>
</evidence>
<dbReference type="InterPro" id="IPR012902">
    <property type="entry name" value="N_methyl_site"/>
</dbReference>
<evidence type="ECO:0000313" key="3">
    <source>
        <dbReference type="Proteomes" id="UP001574673"/>
    </source>
</evidence>
<dbReference type="Pfam" id="PF16074">
    <property type="entry name" value="PilW"/>
    <property type="match status" value="1"/>
</dbReference>
<keyword evidence="1" id="KW-0812">Transmembrane</keyword>
<keyword evidence="3" id="KW-1185">Reference proteome</keyword>
<dbReference type="EMBL" id="JBEUWX010000002">
    <property type="protein sequence ID" value="MFA9950457.1"/>
    <property type="molecule type" value="Genomic_DNA"/>
</dbReference>
<dbReference type="Pfam" id="PF07963">
    <property type="entry name" value="N_methyl"/>
    <property type="match status" value="1"/>
</dbReference>
<protein>
    <submittedName>
        <fullName evidence="2">PilW family protein</fullName>
    </submittedName>
</protein>
<sequence>MNRQYLSLHQQCGMQQRKPLSRAHYHTHGCFSGPAASRGLTLIELLVAMAIGLLIVLVATTVMIFSQRGAVVVDAAAQLRDDARFATELIQRLAVQTGFEDLDTATIPNKGSPAHYSLVNKSVNINTLQPNIFGFNNALPSPKDPLNKATTRSGLDKGNGSDVLILQYQTVKADLDKGAGTTSDGSIINCNGLAPDKSSIRRDDRIASVLYVDESQGDLALMCITQGSSGWSNPEPILKGVENFQVLYGVDNVEPGKAISPLPSKVAAGSATEASPKPADSVPDRYLRADQLTVSGNTAATYANWRRVRSLRIGMVLRGPARSAHENLGGTFYPLGNKEYPYDSRNDPGSEMEISSQSGADLTSRLRQTVTFTVQLRNCQNQGYQPANSEQPCDVVLPE</sequence>
<comment type="caution">
    <text evidence="2">The sequence shown here is derived from an EMBL/GenBank/DDBJ whole genome shotgun (WGS) entry which is preliminary data.</text>
</comment>
<feature type="transmembrane region" description="Helical" evidence="1">
    <location>
        <begin position="45"/>
        <end position="65"/>
    </location>
</feature>
<proteinExistence type="predicted"/>
<dbReference type="RefSeq" id="WP_418891514.1">
    <property type="nucleotide sequence ID" value="NZ_JBEUWX010000002.1"/>
</dbReference>
<dbReference type="NCBIfam" id="TIGR02532">
    <property type="entry name" value="IV_pilin_GFxxxE"/>
    <property type="match status" value="1"/>
</dbReference>
<reference evidence="3" key="1">
    <citation type="submission" date="2024-06" db="EMBL/GenBank/DDBJ databases">
        <title>Radixoralia hellwigii gen. nov., sp nov., isolated from a root canal in the human oral cavity.</title>
        <authorList>
            <person name="Bartsch S."/>
            <person name="Wittmer A."/>
            <person name="Schulz A.-K."/>
            <person name="Neumann-Schaal M."/>
            <person name="Wolf J."/>
            <person name="Gronow S."/>
            <person name="Tennert C."/>
            <person name="Haecker G."/>
            <person name="Cieplik F."/>
            <person name="Al-Ahmad A."/>
        </authorList>
    </citation>
    <scope>NUCLEOTIDE SEQUENCE [LARGE SCALE GENOMIC DNA]</scope>
    <source>
        <strain evidence="3">Wk13</strain>
    </source>
</reference>
<dbReference type="PROSITE" id="PS00409">
    <property type="entry name" value="PROKAR_NTER_METHYL"/>
    <property type="match status" value="1"/>
</dbReference>
<dbReference type="InterPro" id="IPR032092">
    <property type="entry name" value="PilW"/>
</dbReference>
<evidence type="ECO:0000313" key="2">
    <source>
        <dbReference type="EMBL" id="MFA9950457.1"/>
    </source>
</evidence>
<keyword evidence="1" id="KW-0472">Membrane</keyword>
<name>A0ABV4UFT7_9RHOO</name>
<accession>A0ABV4UFT7</accession>
<gene>
    <name evidence="2" type="ORF">ABCS64_09045</name>
</gene>
<dbReference type="Proteomes" id="UP001574673">
    <property type="component" value="Unassembled WGS sequence"/>
</dbReference>